<dbReference type="EMBL" id="CP133217">
    <property type="protein sequence ID" value="WML87637.1"/>
    <property type="molecule type" value="Genomic_DNA"/>
</dbReference>
<dbReference type="RefSeq" id="WP_308136581.1">
    <property type="nucleotide sequence ID" value="NZ_CP133197.1"/>
</dbReference>
<proteinExistence type="predicted"/>
<dbReference type="EMBL" id="JAVFKN010000046">
    <property type="protein sequence ID" value="MDQ5770927.1"/>
    <property type="molecule type" value="Genomic_DNA"/>
</dbReference>
<keyword evidence="3" id="KW-1185">Reference proteome</keyword>
<evidence type="ECO:0000313" key="2">
    <source>
        <dbReference type="EMBL" id="WML87637.1"/>
    </source>
</evidence>
<reference evidence="2 3" key="1">
    <citation type="submission" date="2023-08" db="EMBL/GenBank/DDBJ databases">
        <title>New molecular markers tilS and rpoB for phylogenetic and monitoring studies of the genus Thiothrix biodiversity.</title>
        <authorList>
            <person name="Ravin N.V."/>
            <person name="Smolyakov D."/>
            <person name="Markov N.D."/>
            <person name="Beletsky A.V."/>
            <person name="Mardanov A.V."/>
            <person name="Rudenko T.S."/>
            <person name="Grabovich M.Y."/>
        </authorList>
    </citation>
    <scope>NUCLEOTIDE SEQUENCE</scope>
    <source>
        <strain evidence="2">DNT52</strain>
        <strain evidence="1 3">H33</strain>
    </source>
</reference>
<dbReference type="AlphaFoldDB" id="A0AA51R048"/>
<dbReference type="Proteomes" id="UP001229862">
    <property type="component" value="Chromosome"/>
</dbReference>
<accession>A0AA51R048</accession>
<evidence type="ECO:0000313" key="3">
    <source>
        <dbReference type="Proteomes" id="UP001223336"/>
    </source>
</evidence>
<gene>
    <name evidence="1" type="ORF">RCC75_20525</name>
    <name evidence="2" type="ORF">RCG00_04555</name>
</gene>
<dbReference type="Proteomes" id="UP001223336">
    <property type="component" value="Unassembled WGS sequence"/>
</dbReference>
<protein>
    <submittedName>
        <fullName evidence="2">Uncharacterized protein</fullName>
    </submittedName>
</protein>
<organism evidence="2">
    <name type="scientific">Thiothrix subterranea</name>
    <dbReference type="NCBI Taxonomy" id="2735563"/>
    <lineage>
        <taxon>Bacteria</taxon>
        <taxon>Pseudomonadati</taxon>
        <taxon>Pseudomonadota</taxon>
        <taxon>Gammaproteobacteria</taxon>
        <taxon>Thiotrichales</taxon>
        <taxon>Thiotrichaceae</taxon>
        <taxon>Thiothrix</taxon>
    </lineage>
</organism>
<name>A0AA51R048_9GAMM</name>
<evidence type="ECO:0000313" key="1">
    <source>
        <dbReference type="EMBL" id="MDQ5770927.1"/>
    </source>
</evidence>
<sequence length="192" mass="21427">MKSRKEKPNAKWGGGGFNAFPHRVLASEKFATLSPQATKLLIDLLSQYRGSNNGDLCAAMSLMERRGWKSNAGLANALKELIHTGFVILTRQGGRNSPNLYALSFYAIDDCLDKRGFSKFDPNLGIKPAASPRNDWLRDTPAPDLEKAKAEAKKLKKQTDIIDLKNHLKTNPNDKYADNYSKAIEAYERQSK</sequence>